<dbReference type="GO" id="GO:0008270">
    <property type="term" value="F:zinc ion binding"/>
    <property type="evidence" value="ECO:0007669"/>
    <property type="project" value="UniProtKB-KW"/>
</dbReference>
<dbReference type="InterPro" id="IPR038508">
    <property type="entry name" value="ArfGAP_dom_sf"/>
</dbReference>
<protein>
    <recommendedName>
        <fullName evidence="7">Arf-GAP domain-containing protein</fullName>
    </recommendedName>
</protein>
<dbReference type="PROSITE" id="PS50115">
    <property type="entry name" value="ARFGAP"/>
    <property type="match status" value="1"/>
</dbReference>
<sequence>MSTRFQRTADKSLNQKHAKILKTCLDRPENKYCADCKKKDPRWASWNLGIFVCITCSGTHRSMGTHISRVKSVDLDTWTPEQVENMVLWGNAKANLYWEANLENKRPPESNIDSWIRRKYEMKNWVKSREIPDPKTLGEQNSEDSKQEVKPKNNSNDEVDLLSSSSSISIKKLPAVSQLQGADLFSISSSSSVPSSPTQKKETPPMPRSSTPNSLLATSNSNGPTSHDNIKSSILSLYNNSNLKPQTVQGFNNYNSNYLYQQQNLQNGLSGYSNNNFGTQTTSNMNDLTSIFNQPQSSQVQQNPMPQGSQYFGAFSSQTSLSGSSTLERQTPTKADDAFSDLLGDFTNLK</sequence>
<feature type="compositionally biased region" description="Low complexity" evidence="6">
    <location>
        <begin position="187"/>
        <end position="197"/>
    </location>
</feature>
<reference evidence="8 9" key="1">
    <citation type="submission" date="2017-11" db="EMBL/GenBank/DDBJ databases">
        <title>The genome of Rhizophagus clarus HR1 reveals common genetic basis of auxotrophy among arbuscular mycorrhizal fungi.</title>
        <authorList>
            <person name="Kobayashi Y."/>
        </authorList>
    </citation>
    <scope>NUCLEOTIDE SEQUENCE [LARGE SCALE GENOMIC DNA]</scope>
    <source>
        <strain evidence="8 9">HR1</strain>
    </source>
</reference>
<evidence type="ECO:0000259" key="7">
    <source>
        <dbReference type="PROSITE" id="PS50115"/>
    </source>
</evidence>
<dbReference type="PRINTS" id="PR00405">
    <property type="entry name" value="REVINTRACTNG"/>
</dbReference>
<evidence type="ECO:0000256" key="1">
    <source>
        <dbReference type="ARBA" id="ARBA00022468"/>
    </source>
</evidence>
<feature type="region of interest" description="Disordered" evidence="6">
    <location>
        <begin position="131"/>
        <end position="160"/>
    </location>
</feature>
<comment type="caution">
    <text evidence="8">The sequence shown here is derived from an EMBL/GenBank/DDBJ whole genome shotgun (WGS) entry which is preliminary data.</text>
</comment>
<evidence type="ECO:0000256" key="3">
    <source>
        <dbReference type="ARBA" id="ARBA00022771"/>
    </source>
</evidence>
<dbReference type="STRING" id="94130.A0A2Z6RJ56"/>
<dbReference type="InterPro" id="IPR001164">
    <property type="entry name" value="ArfGAP_dom"/>
</dbReference>
<dbReference type="Pfam" id="PF01412">
    <property type="entry name" value="ArfGap"/>
    <property type="match status" value="1"/>
</dbReference>
<dbReference type="PANTHER" id="PTHR45705">
    <property type="entry name" value="FI20236P1"/>
    <property type="match status" value="1"/>
</dbReference>
<dbReference type="SUPFAM" id="SSF57863">
    <property type="entry name" value="ArfGap/RecO-like zinc finger"/>
    <property type="match status" value="1"/>
</dbReference>
<evidence type="ECO:0000256" key="4">
    <source>
        <dbReference type="ARBA" id="ARBA00022833"/>
    </source>
</evidence>
<accession>A0A2Z6RJ56</accession>
<dbReference type="EMBL" id="BEXD01003844">
    <property type="protein sequence ID" value="GBC02686.1"/>
    <property type="molecule type" value="Genomic_DNA"/>
</dbReference>
<proteinExistence type="predicted"/>
<evidence type="ECO:0000313" key="8">
    <source>
        <dbReference type="EMBL" id="GBC02686.1"/>
    </source>
</evidence>
<dbReference type="InterPro" id="IPR044732">
    <property type="entry name" value="ArfGAP_SMAP1-like"/>
</dbReference>
<dbReference type="CDD" id="cd08839">
    <property type="entry name" value="ArfGap_SMAP"/>
    <property type="match status" value="1"/>
</dbReference>
<evidence type="ECO:0000256" key="2">
    <source>
        <dbReference type="ARBA" id="ARBA00022723"/>
    </source>
</evidence>
<dbReference type="InterPro" id="IPR037278">
    <property type="entry name" value="ARFGAP/RecO"/>
</dbReference>
<evidence type="ECO:0000256" key="6">
    <source>
        <dbReference type="SAM" id="MobiDB-lite"/>
    </source>
</evidence>
<dbReference type="AlphaFoldDB" id="A0A2Z6RJ56"/>
<keyword evidence="9" id="KW-1185">Reference proteome</keyword>
<organism evidence="8 9">
    <name type="scientific">Rhizophagus clarus</name>
    <dbReference type="NCBI Taxonomy" id="94130"/>
    <lineage>
        <taxon>Eukaryota</taxon>
        <taxon>Fungi</taxon>
        <taxon>Fungi incertae sedis</taxon>
        <taxon>Mucoromycota</taxon>
        <taxon>Glomeromycotina</taxon>
        <taxon>Glomeromycetes</taxon>
        <taxon>Glomerales</taxon>
        <taxon>Glomeraceae</taxon>
        <taxon>Rhizophagus</taxon>
    </lineage>
</organism>
<name>A0A2Z6RJ56_9GLOM</name>
<dbReference type="GO" id="GO:0005096">
    <property type="term" value="F:GTPase activator activity"/>
    <property type="evidence" value="ECO:0007669"/>
    <property type="project" value="UniProtKB-KW"/>
</dbReference>
<keyword evidence="4" id="KW-0862">Zinc</keyword>
<dbReference type="GO" id="GO:0005737">
    <property type="term" value="C:cytoplasm"/>
    <property type="evidence" value="ECO:0007669"/>
    <property type="project" value="TreeGrafter"/>
</dbReference>
<keyword evidence="2" id="KW-0479">Metal-binding</keyword>
<feature type="region of interest" description="Disordered" evidence="6">
    <location>
        <begin position="187"/>
        <end position="228"/>
    </location>
</feature>
<keyword evidence="1" id="KW-0343">GTPase activation</keyword>
<dbReference type="Proteomes" id="UP000247702">
    <property type="component" value="Unassembled WGS sequence"/>
</dbReference>
<dbReference type="FunFam" id="1.10.220.150:FF:000009">
    <property type="entry name" value="stromal membrane-associated protein 1 isoform X1"/>
    <property type="match status" value="1"/>
</dbReference>
<feature type="compositionally biased region" description="Polar residues" evidence="6">
    <location>
        <begin position="208"/>
        <end position="227"/>
    </location>
</feature>
<gene>
    <name evidence="8" type="ORF">RclHR1_04760001</name>
</gene>
<keyword evidence="3 5" id="KW-0863">Zinc-finger</keyword>
<feature type="domain" description="Arf-GAP" evidence="7">
    <location>
        <begin position="15"/>
        <end position="133"/>
    </location>
</feature>
<evidence type="ECO:0000313" key="9">
    <source>
        <dbReference type="Proteomes" id="UP000247702"/>
    </source>
</evidence>
<evidence type="ECO:0000256" key="5">
    <source>
        <dbReference type="PROSITE-ProRule" id="PRU00288"/>
    </source>
</evidence>
<dbReference type="SMART" id="SM00105">
    <property type="entry name" value="ArfGap"/>
    <property type="match status" value="1"/>
</dbReference>
<dbReference type="PANTHER" id="PTHR45705:SF1">
    <property type="entry name" value="FI20236P1"/>
    <property type="match status" value="1"/>
</dbReference>
<dbReference type="Gene3D" id="1.10.220.150">
    <property type="entry name" value="Arf GTPase activating protein"/>
    <property type="match status" value="1"/>
</dbReference>
<dbReference type="InterPro" id="IPR051718">
    <property type="entry name" value="ARF_GTPase-activating"/>
</dbReference>